<dbReference type="SUPFAM" id="SSF51679">
    <property type="entry name" value="Bacterial luciferase-like"/>
    <property type="match status" value="1"/>
</dbReference>
<dbReference type="OMA" id="ICLHTAW"/>
<evidence type="ECO:0000256" key="5">
    <source>
        <dbReference type="ARBA" id="ARBA00033748"/>
    </source>
</evidence>
<keyword evidence="2" id="KW-0288">FMN</keyword>
<gene>
    <name evidence="7" type="primary">ntaA_7</name>
    <name evidence="7" type="ORF">BIN_B_05295</name>
</gene>
<organism evidence="7">
    <name type="scientific">Mycolicibacterium smegmatis</name>
    <name type="common">Mycobacterium smegmatis</name>
    <dbReference type="NCBI Taxonomy" id="1772"/>
    <lineage>
        <taxon>Bacteria</taxon>
        <taxon>Bacillati</taxon>
        <taxon>Actinomycetota</taxon>
        <taxon>Actinomycetes</taxon>
        <taxon>Mycobacteriales</taxon>
        <taxon>Mycobacteriaceae</taxon>
        <taxon>Mycolicibacterium</taxon>
    </lineage>
</organism>
<accession>A0A653FML0</accession>
<reference evidence="7" key="1">
    <citation type="submission" date="2019-05" db="EMBL/GenBank/DDBJ databases">
        <authorList>
            <person name="Naeem R."/>
            <person name="Antony C."/>
            <person name="Guan Q."/>
        </authorList>
    </citation>
    <scope>NUCLEOTIDE SEQUENCE</scope>
    <source>
        <strain evidence="7">1</strain>
    </source>
</reference>
<evidence type="ECO:0000256" key="2">
    <source>
        <dbReference type="ARBA" id="ARBA00022643"/>
    </source>
</evidence>
<evidence type="ECO:0000256" key="4">
    <source>
        <dbReference type="ARBA" id="ARBA00023033"/>
    </source>
</evidence>
<dbReference type="Pfam" id="PF00296">
    <property type="entry name" value="Bac_luciferase"/>
    <property type="match status" value="1"/>
</dbReference>
<evidence type="ECO:0000313" key="7">
    <source>
        <dbReference type="EMBL" id="VTP10950.1"/>
    </source>
</evidence>
<dbReference type="KEGG" id="msh:LI98_14145"/>
<keyword evidence="4 7" id="KW-0503">Monooxygenase</keyword>
<dbReference type="AlphaFoldDB" id="A0A653FML0"/>
<name>A0A653FML0_MYCSM</name>
<comment type="similarity">
    <text evidence="5">Belongs to the NtaA/SnaA/DszA monooxygenase family.</text>
</comment>
<dbReference type="PIRSF" id="PIRSF000337">
    <property type="entry name" value="NTA_MOA"/>
    <property type="match status" value="1"/>
</dbReference>
<dbReference type="GO" id="GO:0016705">
    <property type="term" value="F:oxidoreductase activity, acting on paired donors, with incorporation or reduction of molecular oxygen"/>
    <property type="evidence" value="ECO:0007669"/>
    <property type="project" value="InterPro"/>
</dbReference>
<evidence type="ECO:0000256" key="1">
    <source>
        <dbReference type="ARBA" id="ARBA00022630"/>
    </source>
</evidence>
<dbReference type="GO" id="GO:0004497">
    <property type="term" value="F:monooxygenase activity"/>
    <property type="evidence" value="ECO:0007669"/>
    <property type="project" value="UniProtKB-KW"/>
</dbReference>
<dbReference type="EMBL" id="LR589660">
    <property type="protein sequence ID" value="VTP10950.1"/>
    <property type="molecule type" value="Genomic_DNA"/>
</dbReference>
<protein>
    <submittedName>
        <fullName evidence="7">Nitrilotriacetate monooxygenase component A</fullName>
    </submittedName>
</protein>
<keyword evidence="3" id="KW-0560">Oxidoreductase</keyword>
<dbReference type="PANTHER" id="PTHR30011">
    <property type="entry name" value="ALKANESULFONATE MONOOXYGENASE-RELATED"/>
    <property type="match status" value="1"/>
</dbReference>
<feature type="domain" description="Luciferase-like" evidence="6">
    <location>
        <begin position="24"/>
        <end position="320"/>
    </location>
</feature>
<dbReference type="InterPro" id="IPR011251">
    <property type="entry name" value="Luciferase-like_dom"/>
</dbReference>
<dbReference type="NCBIfam" id="TIGR03860">
    <property type="entry name" value="FMN_nitrolo"/>
    <property type="match status" value="1"/>
</dbReference>
<evidence type="ECO:0000256" key="3">
    <source>
        <dbReference type="ARBA" id="ARBA00023002"/>
    </source>
</evidence>
<keyword evidence="1" id="KW-0285">Flavoprotein</keyword>
<dbReference type="CDD" id="cd01095">
    <property type="entry name" value="Nitrilotriacetate_monoxgenase"/>
    <property type="match status" value="1"/>
</dbReference>
<dbReference type="InterPro" id="IPR016215">
    <property type="entry name" value="NTA_MOA"/>
</dbReference>
<dbReference type="KEGG" id="msn:LI99_14140"/>
<dbReference type="PANTHER" id="PTHR30011:SF16">
    <property type="entry name" value="C2H2 FINGER DOMAIN TRANSCRIPTION FACTOR (EUROFUNG)-RELATED"/>
    <property type="match status" value="1"/>
</dbReference>
<dbReference type="Gene3D" id="3.20.20.30">
    <property type="entry name" value="Luciferase-like domain"/>
    <property type="match status" value="1"/>
</dbReference>
<dbReference type="GeneID" id="93457621"/>
<proteinExistence type="inferred from homology"/>
<sequence length="431" mass="47248">MTGRKHLHLNLNLLATGRHDHSWRSQPDVIGPTDTAHFREVARIAERGLFDSLFLADSLALDGEAYRRPWRACDPIVLFSALSQVTEHIGFIATVNALFAEPFTIARQIATLDHISGGRAGWNIVTSLNPAARANFSKAAAIDPEDRYRKAEEAVRVVRSLWDSFEPDAVRADQRSGTYLDADKVHAIDHTGDFFSVAGPGVVPQTPQGRPVIVQAGDSERLREMAGRWADAIFTVQRDIGSGRKFAQDAKHRARQHGRSPDELTILPGLFVVVGSTEAEALARKAEIDAFVDVEAERDQLAERIGADPRLLVLDKPVPTAILDAPTDSPSVSPAFAKALVTQSQTEGLTVRDLLTRNPGGHRYVVGSPESVADDLELWFREGAADGFNLNIDRLPDGLAAFVDHVVPVLQERGLFRREYSTTTLRGHLSS</sequence>
<dbReference type="InterPro" id="IPR051260">
    <property type="entry name" value="Diverse_substr_monoxygenases"/>
</dbReference>
<dbReference type="RefSeq" id="WP_011728614.1">
    <property type="nucleotide sequence ID" value="NZ_CP009495.1"/>
</dbReference>
<evidence type="ECO:0000259" key="6">
    <source>
        <dbReference type="Pfam" id="PF00296"/>
    </source>
</evidence>
<dbReference type="InterPro" id="IPR036661">
    <property type="entry name" value="Luciferase-like_sf"/>
</dbReference>